<evidence type="ECO:0000256" key="5">
    <source>
        <dbReference type="SAM" id="Phobius"/>
    </source>
</evidence>
<name>A0A3S0I7T6_9BACL</name>
<dbReference type="InterPro" id="IPR014743">
    <property type="entry name" value="Cl-channel_core"/>
</dbReference>
<reference evidence="6 7" key="1">
    <citation type="submission" date="2018-12" db="EMBL/GenBank/DDBJ databases">
        <title>Bacillus ochoae sp. nov., Paenibacillus whitsoniae sp. nov., Paenibacillus spiritus sp. nov. Isolated from the Mars Exploration Rover during spacecraft assembly.</title>
        <authorList>
            <person name="Seuylemezian A."/>
            <person name="Vaishampayan P."/>
        </authorList>
    </citation>
    <scope>NUCLEOTIDE SEQUENCE [LARGE SCALE GENOMIC DNA]</scope>
    <source>
        <strain evidence="6 7">MER 54</strain>
    </source>
</reference>
<feature type="transmembrane region" description="Helical" evidence="5">
    <location>
        <begin position="87"/>
        <end position="106"/>
    </location>
</feature>
<evidence type="ECO:0000256" key="4">
    <source>
        <dbReference type="ARBA" id="ARBA00023136"/>
    </source>
</evidence>
<accession>A0A3S0I7T6</accession>
<dbReference type="PANTHER" id="PTHR43427">
    <property type="entry name" value="CHLORIDE CHANNEL PROTEIN CLC-E"/>
    <property type="match status" value="1"/>
</dbReference>
<proteinExistence type="predicted"/>
<feature type="transmembrane region" description="Helical" evidence="5">
    <location>
        <begin position="139"/>
        <end position="164"/>
    </location>
</feature>
<dbReference type="AlphaFoldDB" id="A0A3S0I7T6"/>
<feature type="transmembrane region" description="Helical" evidence="5">
    <location>
        <begin position="251"/>
        <end position="267"/>
    </location>
</feature>
<evidence type="ECO:0000256" key="3">
    <source>
        <dbReference type="ARBA" id="ARBA00022989"/>
    </source>
</evidence>
<feature type="transmembrane region" description="Helical" evidence="5">
    <location>
        <begin position="337"/>
        <end position="359"/>
    </location>
</feature>
<evidence type="ECO:0000313" key="6">
    <source>
        <dbReference type="EMBL" id="RTE05537.1"/>
    </source>
</evidence>
<comment type="subcellular location">
    <subcellularLocation>
        <location evidence="1">Membrane</location>
        <topology evidence="1">Multi-pass membrane protein</topology>
    </subcellularLocation>
</comment>
<dbReference type="CDD" id="cd03682">
    <property type="entry name" value="ClC_sycA_like"/>
    <property type="match status" value="1"/>
</dbReference>
<dbReference type="EMBL" id="RXHU01000082">
    <property type="protein sequence ID" value="RTE05537.1"/>
    <property type="molecule type" value="Genomic_DNA"/>
</dbReference>
<keyword evidence="3 5" id="KW-1133">Transmembrane helix</keyword>
<dbReference type="Proteomes" id="UP000276128">
    <property type="component" value="Unassembled WGS sequence"/>
</dbReference>
<dbReference type="GO" id="GO:0015108">
    <property type="term" value="F:chloride transmembrane transporter activity"/>
    <property type="evidence" value="ECO:0007669"/>
    <property type="project" value="InterPro"/>
</dbReference>
<dbReference type="SUPFAM" id="SSF81340">
    <property type="entry name" value="Clc chloride channel"/>
    <property type="match status" value="1"/>
</dbReference>
<feature type="transmembrane region" description="Helical" evidence="5">
    <location>
        <begin position="176"/>
        <end position="197"/>
    </location>
</feature>
<dbReference type="InterPro" id="IPR050368">
    <property type="entry name" value="ClC-type_chloride_channel"/>
</dbReference>
<keyword evidence="4 5" id="KW-0472">Membrane</keyword>
<gene>
    <name evidence="6" type="ORF">EJQ19_24790</name>
</gene>
<sequence length="428" mass="44865">MHVALLGAMLKWLLYAGVVGILSGSASALFLASLDDVTESRMAHPWLLYLLPLGGALMAYLYVRIGRNAGKGNNLILEQIQGGQERVPLRMAPLVLLGTLLTHLFGGSAGREGTAVQMGGSLSEAVGRALKVDGIDRQILLMCGISSGFGSVFGTPLAGTIFALEVVAVGLVSYRAILPCFIASVVGNLVTIGWGIHHLHYEMGAAPDMSWAVVLKVAIASVLFGLAALLFSELTHGLKKLYAKLLTNPMLRSFVGGLVVIALVFVFQTRDYLGLGIPLIQSSFDGAVAPLAFLWKTLFTALTLGAGYQGGEVTPLFAIGAALGHSLAGLLHLSAPFLAGLGFIAVFSGATNTPLACFVMGIELFGSESMIYMFLACVVSYLFSGHTGIYSSQQIGVSKSKLHPLAAGATLGNVKLKKAVRGERDEGL</sequence>
<feature type="transmembrane region" description="Helical" evidence="5">
    <location>
        <begin position="46"/>
        <end position="66"/>
    </location>
</feature>
<dbReference type="OrthoDB" id="9767361at2"/>
<feature type="transmembrane region" description="Helical" evidence="5">
    <location>
        <begin position="12"/>
        <end position="34"/>
    </location>
</feature>
<dbReference type="Gene3D" id="1.10.3080.10">
    <property type="entry name" value="Clc chloride channel"/>
    <property type="match status" value="1"/>
</dbReference>
<dbReference type="Pfam" id="PF00654">
    <property type="entry name" value="Voltage_CLC"/>
    <property type="match status" value="1"/>
</dbReference>
<dbReference type="GO" id="GO:0016020">
    <property type="term" value="C:membrane"/>
    <property type="evidence" value="ECO:0007669"/>
    <property type="project" value="UniProtKB-SubCell"/>
</dbReference>
<keyword evidence="7" id="KW-1185">Reference proteome</keyword>
<feature type="transmembrane region" description="Helical" evidence="5">
    <location>
        <begin position="371"/>
        <end position="390"/>
    </location>
</feature>
<comment type="caution">
    <text evidence="6">The sequence shown here is derived from an EMBL/GenBank/DDBJ whole genome shotgun (WGS) entry which is preliminary data.</text>
</comment>
<dbReference type="InterPro" id="IPR001807">
    <property type="entry name" value="ClC"/>
</dbReference>
<evidence type="ECO:0000256" key="2">
    <source>
        <dbReference type="ARBA" id="ARBA00022692"/>
    </source>
</evidence>
<evidence type="ECO:0000256" key="1">
    <source>
        <dbReference type="ARBA" id="ARBA00004141"/>
    </source>
</evidence>
<evidence type="ECO:0000313" key="7">
    <source>
        <dbReference type="Proteomes" id="UP000276128"/>
    </source>
</evidence>
<feature type="transmembrane region" description="Helical" evidence="5">
    <location>
        <begin position="209"/>
        <end position="231"/>
    </location>
</feature>
<dbReference type="PANTHER" id="PTHR43427:SF12">
    <property type="entry name" value="CHLORIDE TRANSPORTER"/>
    <property type="match status" value="1"/>
</dbReference>
<protein>
    <submittedName>
        <fullName evidence="6">Voltage-gated chloride channel protein</fullName>
    </submittedName>
</protein>
<feature type="transmembrane region" description="Helical" evidence="5">
    <location>
        <begin position="287"/>
        <end position="306"/>
    </location>
</feature>
<organism evidence="6 7">
    <name type="scientific">Paenibacillus whitsoniae</name>
    <dbReference type="NCBI Taxonomy" id="2496558"/>
    <lineage>
        <taxon>Bacteria</taxon>
        <taxon>Bacillati</taxon>
        <taxon>Bacillota</taxon>
        <taxon>Bacilli</taxon>
        <taxon>Bacillales</taxon>
        <taxon>Paenibacillaceae</taxon>
        <taxon>Paenibacillus</taxon>
    </lineage>
</organism>
<keyword evidence="2 5" id="KW-0812">Transmembrane</keyword>